<keyword evidence="7" id="KW-1133">Transmembrane helix</keyword>
<evidence type="ECO:0000256" key="2">
    <source>
        <dbReference type="ARBA" id="ARBA00022695"/>
    </source>
</evidence>
<keyword evidence="4" id="KW-0255">Endonuclease</keyword>
<keyword evidence="7" id="KW-0472">Membrane</keyword>
<protein>
    <submittedName>
        <fullName evidence="10">Integrase</fullName>
    </submittedName>
</protein>
<dbReference type="GO" id="GO:0016787">
    <property type="term" value="F:hydrolase activity"/>
    <property type="evidence" value="ECO:0007669"/>
    <property type="project" value="UniProtKB-KW"/>
</dbReference>
<evidence type="ECO:0000256" key="6">
    <source>
        <dbReference type="ARBA" id="ARBA00022918"/>
    </source>
</evidence>
<dbReference type="InterPro" id="IPR043502">
    <property type="entry name" value="DNA/RNA_pol_sf"/>
</dbReference>
<dbReference type="Pfam" id="PF17921">
    <property type="entry name" value="Integrase_H2C2"/>
    <property type="match status" value="1"/>
</dbReference>
<reference evidence="11" key="1">
    <citation type="journal article" date="2019" name="Plant Biotechnol. J.">
        <title>Genome sequencing of the Australian wild diploid species Gossypium australe highlights disease resistance and delayed gland morphogenesis.</title>
        <authorList>
            <person name="Cai Y."/>
            <person name="Cai X."/>
            <person name="Wang Q."/>
            <person name="Wang P."/>
            <person name="Zhang Y."/>
            <person name="Cai C."/>
            <person name="Xu Y."/>
            <person name="Wang K."/>
            <person name="Zhou Z."/>
            <person name="Wang C."/>
            <person name="Geng S."/>
            <person name="Li B."/>
            <person name="Dong Q."/>
            <person name="Hou Y."/>
            <person name="Wang H."/>
            <person name="Ai P."/>
            <person name="Liu Z."/>
            <person name="Yi F."/>
            <person name="Sun M."/>
            <person name="An G."/>
            <person name="Cheng J."/>
            <person name="Zhang Y."/>
            <person name="Shi Q."/>
            <person name="Xie Y."/>
            <person name="Shi X."/>
            <person name="Chang Y."/>
            <person name="Huang F."/>
            <person name="Chen Y."/>
            <person name="Hong S."/>
            <person name="Mi L."/>
            <person name="Sun Q."/>
            <person name="Zhang L."/>
            <person name="Zhou B."/>
            <person name="Peng R."/>
            <person name="Zhang X."/>
            <person name="Liu F."/>
        </authorList>
    </citation>
    <scope>NUCLEOTIDE SEQUENCE [LARGE SCALE GENOMIC DNA]</scope>
    <source>
        <strain evidence="11">cv. PA1801</strain>
    </source>
</reference>
<sequence length="183" mass="21086">MQEGKVIAYVSRQLKFHEKNYPTHDLELAVIVFTLKFGIIICMVKSVMWLELLKDYELVIDYHPSKANVCDGSILAKLKVKPLFLQSIQELQLVDPKLVAKRKMVETGQNTKFSVCDDVCIHPGSSKMYADLKQFYWWPGMKREISDFVSKCLVITTDHDSRVEMGPSYNGFHLKIVVNARKE</sequence>
<dbReference type="InterPro" id="IPR041373">
    <property type="entry name" value="RT_RNaseH"/>
</dbReference>
<evidence type="ECO:0000259" key="9">
    <source>
        <dbReference type="Pfam" id="PF17921"/>
    </source>
</evidence>
<keyword evidence="3" id="KW-0540">Nuclease</keyword>
<keyword evidence="5" id="KW-0378">Hydrolase</keyword>
<dbReference type="InterPro" id="IPR041588">
    <property type="entry name" value="Integrase_H2C2"/>
</dbReference>
<dbReference type="SUPFAM" id="SSF56672">
    <property type="entry name" value="DNA/RNA polymerases"/>
    <property type="match status" value="1"/>
</dbReference>
<organism evidence="10 11">
    <name type="scientific">Gossypium australe</name>
    <dbReference type="NCBI Taxonomy" id="47621"/>
    <lineage>
        <taxon>Eukaryota</taxon>
        <taxon>Viridiplantae</taxon>
        <taxon>Streptophyta</taxon>
        <taxon>Embryophyta</taxon>
        <taxon>Tracheophyta</taxon>
        <taxon>Spermatophyta</taxon>
        <taxon>Magnoliopsida</taxon>
        <taxon>eudicotyledons</taxon>
        <taxon>Gunneridae</taxon>
        <taxon>Pentapetalae</taxon>
        <taxon>rosids</taxon>
        <taxon>malvids</taxon>
        <taxon>Malvales</taxon>
        <taxon>Malvaceae</taxon>
        <taxon>Malvoideae</taxon>
        <taxon>Gossypium</taxon>
    </lineage>
</organism>
<comment type="caution">
    <text evidence="10">The sequence shown here is derived from an EMBL/GenBank/DDBJ whole genome shotgun (WGS) entry which is preliminary data.</text>
</comment>
<dbReference type="AlphaFoldDB" id="A0A5B6WZ46"/>
<dbReference type="GO" id="GO:0003964">
    <property type="term" value="F:RNA-directed DNA polymerase activity"/>
    <property type="evidence" value="ECO:0007669"/>
    <property type="project" value="UniProtKB-KW"/>
</dbReference>
<keyword evidence="7" id="KW-0812">Transmembrane</keyword>
<feature type="domain" description="Integrase zinc-binding" evidence="9">
    <location>
        <begin position="122"/>
        <end position="153"/>
    </location>
</feature>
<dbReference type="OrthoDB" id="1002254at2759"/>
<evidence type="ECO:0000313" key="10">
    <source>
        <dbReference type="EMBL" id="KAA3487261.1"/>
    </source>
</evidence>
<keyword evidence="11" id="KW-1185">Reference proteome</keyword>
<feature type="domain" description="Reverse transcriptase RNase H-like" evidence="8">
    <location>
        <begin position="5"/>
        <end position="36"/>
    </location>
</feature>
<proteinExistence type="predicted"/>
<gene>
    <name evidence="10" type="ORF">EPI10_031099</name>
</gene>
<accession>A0A5B6WZ46</accession>
<keyword evidence="2" id="KW-0548">Nucleotidyltransferase</keyword>
<name>A0A5B6WZ46_9ROSI</name>
<keyword evidence="1" id="KW-0808">Transferase</keyword>
<dbReference type="Gene3D" id="1.10.340.70">
    <property type="match status" value="1"/>
</dbReference>
<feature type="transmembrane region" description="Helical" evidence="7">
    <location>
        <begin position="28"/>
        <end position="50"/>
    </location>
</feature>
<dbReference type="Proteomes" id="UP000325315">
    <property type="component" value="Unassembled WGS sequence"/>
</dbReference>
<keyword evidence="6" id="KW-0695">RNA-directed DNA polymerase</keyword>
<evidence type="ECO:0000256" key="7">
    <source>
        <dbReference type="SAM" id="Phobius"/>
    </source>
</evidence>
<evidence type="ECO:0000259" key="8">
    <source>
        <dbReference type="Pfam" id="PF17917"/>
    </source>
</evidence>
<evidence type="ECO:0000256" key="3">
    <source>
        <dbReference type="ARBA" id="ARBA00022722"/>
    </source>
</evidence>
<dbReference type="EMBL" id="SMMG02000001">
    <property type="protein sequence ID" value="KAA3487261.1"/>
    <property type="molecule type" value="Genomic_DNA"/>
</dbReference>
<evidence type="ECO:0000256" key="4">
    <source>
        <dbReference type="ARBA" id="ARBA00022759"/>
    </source>
</evidence>
<dbReference type="Pfam" id="PF17917">
    <property type="entry name" value="RT_RNaseH"/>
    <property type="match status" value="1"/>
</dbReference>
<evidence type="ECO:0000256" key="5">
    <source>
        <dbReference type="ARBA" id="ARBA00022801"/>
    </source>
</evidence>
<evidence type="ECO:0000313" key="11">
    <source>
        <dbReference type="Proteomes" id="UP000325315"/>
    </source>
</evidence>
<dbReference type="GO" id="GO:0004519">
    <property type="term" value="F:endonuclease activity"/>
    <property type="evidence" value="ECO:0007669"/>
    <property type="project" value="UniProtKB-KW"/>
</dbReference>
<evidence type="ECO:0000256" key="1">
    <source>
        <dbReference type="ARBA" id="ARBA00022679"/>
    </source>
</evidence>